<dbReference type="InterPro" id="IPR014710">
    <property type="entry name" value="RmlC-like_jellyroll"/>
</dbReference>
<feature type="domain" description="Cupin type-1" evidence="2">
    <location>
        <begin position="29"/>
        <end position="167"/>
    </location>
</feature>
<evidence type="ECO:0000313" key="4">
    <source>
        <dbReference type="Proteomes" id="UP001296943"/>
    </source>
</evidence>
<protein>
    <submittedName>
        <fullName evidence="3">Oxalate decarboxylase/phosphoglucose isomerase-like protein (Cupin superfamily)</fullName>
    </submittedName>
</protein>
<dbReference type="SUPFAM" id="SSF51182">
    <property type="entry name" value="RmlC-like cupins"/>
    <property type="match status" value="1"/>
</dbReference>
<name>A0ABS2MZM4_9BACI</name>
<dbReference type="Gene3D" id="2.60.120.10">
    <property type="entry name" value="Jelly Rolls"/>
    <property type="match status" value="1"/>
</dbReference>
<dbReference type="EMBL" id="JAFBDR010000008">
    <property type="protein sequence ID" value="MBM7571355.1"/>
    <property type="molecule type" value="Genomic_DNA"/>
</dbReference>
<dbReference type="InterPro" id="IPR011051">
    <property type="entry name" value="RmlC_Cupin_sf"/>
</dbReference>
<gene>
    <name evidence="3" type="ORF">JOC48_001851</name>
</gene>
<sequence>MSNNGGFVTGNKNIKKSSGTPNLSFEIEKNILFKRNNKNIAYEVSSTQLPAMLGGSLVDLFMTKGHIREPHWHPNAWELDVGVSGKAITSILDPDTLQLHHYEVTPGKVVFIPMGWFHWITPITKEVHLHLFFDNDQVENAELSDVFRFTPPQVYTEAYNINGKKLGEIVAPIDESVVIGPPDSDGHDNHDHHKDHKDHGPHKDHDHHHDRHHGHGGHYGYDDYNTNK</sequence>
<proteinExistence type="predicted"/>
<evidence type="ECO:0000259" key="2">
    <source>
        <dbReference type="SMART" id="SM00835"/>
    </source>
</evidence>
<feature type="region of interest" description="Disordered" evidence="1">
    <location>
        <begin position="176"/>
        <end position="228"/>
    </location>
</feature>
<evidence type="ECO:0000256" key="1">
    <source>
        <dbReference type="SAM" id="MobiDB-lite"/>
    </source>
</evidence>
<feature type="compositionally biased region" description="Basic and acidic residues" evidence="1">
    <location>
        <begin position="184"/>
        <end position="204"/>
    </location>
</feature>
<keyword evidence="4" id="KW-1185">Reference proteome</keyword>
<comment type="caution">
    <text evidence="3">The sequence shown here is derived from an EMBL/GenBank/DDBJ whole genome shotgun (WGS) entry which is preliminary data.</text>
</comment>
<dbReference type="Pfam" id="PF00190">
    <property type="entry name" value="Cupin_1"/>
    <property type="match status" value="1"/>
</dbReference>
<dbReference type="CDD" id="cd20306">
    <property type="entry name" value="cupin_OxDC-like"/>
    <property type="match status" value="1"/>
</dbReference>
<dbReference type="SMART" id="SM00835">
    <property type="entry name" value="Cupin_1"/>
    <property type="match status" value="1"/>
</dbReference>
<dbReference type="Proteomes" id="UP001296943">
    <property type="component" value="Unassembled WGS sequence"/>
</dbReference>
<evidence type="ECO:0000313" key="3">
    <source>
        <dbReference type="EMBL" id="MBM7571355.1"/>
    </source>
</evidence>
<dbReference type="RefSeq" id="WP_204498885.1">
    <property type="nucleotide sequence ID" value="NZ_JAFBDR010000008.1"/>
</dbReference>
<accession>A0ABS2MZM4</accession>
<reference evidence="3 4" key="1">
    <citation type="submission" date="2021-01" db="EMBL/GenBank/DDBJ databases">
        <title>Genomic Encyclopedia of Type Strains, Phase IV (KMG-IV): sequencing the most valuable type-strain genomes for metagenomic binning, comparative biology and taxonomic classification.</title>
        <authorList>
            <person name="Goeker M."/>
        </authorList>
    </citation>
    <scope>NUCLEOTIDE SEQUENCE [LARGE SCALE GENOMIC DNA]</scope>
    <source>
        <strain evidence="3 4">DSM 23711</strain>
    </source>
</reference>
<dbReference type="InterPro" id="IPR006045">
    <property type="entry name" value="Cupin_1"/>
</dbReference>
<organism evidence="3 4">
    <name type="scientific">Aquibacillus albus</name>
    <dbReference type="NCBI Taxonomy" id="1168171"/>
    <lineage>
        <taxon>Bacteria</taxon>
        <taxon>Bacillati</taxon>
        <taxon>Bacillota</taxon>
        <taxon>Bacilli</taxon>
        <taxon>Bacillales</taxon>
        <taxon>Bacillaceae</taxon>
        <taxon>Aquibacillus</taxon>
    </lineage>
</organism>
<feature type="compositionally biased region" description="Basic residues" evidence="1">
    <location>
        <begin position="205"/>
        <end position="216"/>
    </location>
</feature>